<comment type="similarity">
    <text evidence="1">Belongs to the IUNH family.</text>
</comment>
<dbReference type="STRING" id="29655.A0A0K9P327"/>
<dbReference type="InterPro" id="IPR001910">
    <property type="entry name" value="Inosine/uridine_hydrolase_dom"/>
</dbReference>
<feature type="domain" description="Inosine/uridine-preferring nucleoside hydrolase" evidence="3">
    <location>
        <begin position="30"/>
        <end position="304"/>
    </location>
</feature>
<reference evidence="5" key="1">
    <citation type="journal article" date="2016" name="Nature">
        <title>The genome of the seagrass Zostera marina reveals angiosperm adaptation to the sea.</title>
        <authorList>
            <person name="Olsen J.L."/>
            <person name="Rouze P."/>
            <person name="Verhelst B."/>
            <person name="Lin Y.-C."/>
            <person name="Bayer T."/>
            <person name="Collen J."/>
            <person name="Dattolo E."/>
            <person name="De Paoli E."/>
            <person name="Dittami S."/>
            <person name="Maumus F."/>
            <person name="Michel G."/>
            <person name="Kersting A."/>
            <person name="Lauritano C."/>
            <person name="Lohaus R."/>
            <person name="Toepel M."/>
            <person name="Tonon T."/>
            <person name="Vanneste K."/>
            <person name="Amirebrahimi M."/>
            <person name="Brakel J."/>
            <person name="Bostroem C."/>
            <person name="Chovatia M."/>
            <person name="Grimwood J."/>
            <person name="Jenkins J.W."/>
            <person name="Jueterbock A."/>
            <person name="Mraz A."/>
            <person name="Stam W.T."/>
            <person name="Tice H."/>
            <person name="Bornberg-Bauer E."/>
            <person name="Green P.J."/>
            <person name="Pearson G.A."/>
            <person name="Procaccini G."/>
            <person name="Duarte C.M."/>
            <person name="Schmutz J."/>
            <person name="Reusch T.B.H."/>
            <person name="Van de Peer Y."/>
        </authorList>
    </citation>
    <scope>NUCLEOTIDE SEQUENCE [LARGE SCALE GENOMIC DNA]</scope>
    <source>
        <strain evidence="5">cv. Finnish</strain>
    </source>
</reference>
<evidence type="ECO:0000259" key="3">
    <source>
        <dbReference type="Pfam" id="PF01156"/>
    </source>
</evidence>
<dbReference type="SUPFAM" id="SSF53590">
    <property type="entry name" value="Nucleoside hydrolase"/>
    <property type="match status" value="2"/>
</dbReference>
<gene>
    <name evidence="4" type="ORF">ZOSMA_44G00110</name>
</gene>
<keyword evidence="5" id="KW-1185">Reference proteome</keyword>
<dbReference type="PANTHER" id="PTHR46692:SF1">
    <property type="entry name" value="NUCLEOSIDE HYDROLASE 3-RELATED"/>
    <property type="match status" value="1"/>
</dbReference>
<dbReference type="Pfam" id="PF01156">
    <property type="entry name" value="IU_nuc_hydro"/>
    <property type="match status" value="2"/>
</dbReference>
<dbReference type="AlphaFoldDB" id="A0A0K9P327"/>
<proteinExistence type="inferred from homology"/>
<feature type="domain" description="Inosine/uridine-preferring nucleoside hydrolase" evidence="3">
    <location>
        <begin position="482"/>
        <end position="820"/>
    </location>
</feature>
<dbReference type="Gene3D" id="3.90.245.10">
    <property type="entry name" value="Ribonucleoside hydrolase-like"/>
    <property type="match status" value="2"/>
</dbReference>
<name>A0A0K9P327_ZOSMR</name>
<dbReference type="Proteomes" id="UP000036987">
    <property type="component" value="Unassembled WGS sequence"/>
</dbReference>
<sequence>MEKIFFWSFILLGVVGAAICVGDTMEPTRILLDTDFDTDDIFALFYILKHNRSKIDLKAITISANAWSSAGHAINHIYDILYMMDRDDIAVGVGGEGGISSNGTIQENVGGYLPIIDQGLSTVGDCRYRQSIPLNQNGRLDIDTTLGVSKEFLPQGDRKYSPLKQPTVQQVMKDAISKGPISVFLMGSHTNFALFLMSNPDLKKNIQHIFIMGGGVRSKNSTADIGNLFTTKTTNPYAEFNIFCDPFAAYQVFHSGIPITLVSLDATSDIPLTEEFFHEFEMWQDTYEAKYCFQLLKRTRDTWIGSFYTSFFMWDSFMSGISISIIENGFPTNGENEFAEMENLNLTVVTSNFPYGENDGSNPFFDTPKFNLKKNGVHSGHVQMGIDDSFCIVDNGKKKGICQDGYTKEVNGTEGVQITVAKNAKPNKSSSSLLTKQFYGNFLEALNHPQQSSRFNLTWQFSVDRQIQFKPDFSNSKLGKPVIFDMDMSTGDFLALIYLLKIPVHKLYLKAILISGNGWANAATIDIVYDILHMMGRDDIPVGLGAFSPMGFSSFSCKYIKEIPQGSGGFLDSDTLFGFAHHLPKSPRRYIVDLKLKQPLLATEIWEDILSEVLNGRSRKITILTSGPLTNLAKIVLKNKTSISSIQDVYIVGGHIADKNDSAKGNVFTVPSNQHSEFNFFLDPIAAKMVIESKLNVKLIPLNAQRKIASFSRIIEKLESSSHKNSTPEFILAHNLISQMYSLQKQNSARYQHVNMFLGEILGAVFLTNNIINNIDYLNATTRNMNINVLEGDVSISGQTILGRRNSVDVLLDFDGEAYFNHLVGLLSSANQQSSVIGSFHEQSFGNNGAFFNLYMCPYII</sequence>
<evidence type="ECO:0000256" key="2">
    <source>
        <dbReference type="SAM" id="SignalP"/>
    </source>
</evidence>
<keyword evidence="2" id="KW-0732">Signal</keyword>
<comment type="caution">
    <text evidence="4">The sequence shown here is derived from an EMBL/GenBank/DDBJ whole genome shotgun (WGS) entry which is preliminary data.</text>
</comment>
<dbReference type="GO" id="GO:0016799">
    <property type="term" value="F:hydrolase activity, hydrolyzing N-glycosyl compounds"/>
    <property type="evidence" value="ECO:0007669"/>
    <property type="project" value="InterPro"/>
</dbReference>
<evidence type="ECO:0000256" key="1">
    <source>
        <dbReference type="ARBA" id="ARBA00009176"/>
    </source>
</evidence>
<dbReference type="OMA" id="KPFGICD"/>
<organism evidence="4 5">
    <name type="scientific">Zostera marina</name>
    <name type="common">Eelgrass</name>
    <dbReference type="NCBI Taxonomy" id="29655"/>
    <lineage>
        <taxon>Eukaryota</taxon>
        <taxon>Viridiplantae</taxon>
        <taxon>Streptophyta</taxon>
        <taxon>Embryophyta</taxon>
        <taxon>Tracheophyta</taxon>
        <taxon>Spermatophyta</taxon>
        <taxon>Magnoliopsida</taxon>
        <taxon>Liliopsida</taxon>
        <taxon>Zosteraceae</taxon>
        <taxon>Zostera</taxon>
    </lineage>
</organism>
<evidence type="ECO:0000313" key="5">
    <source>
        <dbReference type="Proteomes" id="UP000036987"/>
    </source>
</evidence>
<dbReference type="InterPro" id="IPR036452">
    <property type="entry name" value="Ribo_hydro-like"/>
</dbReference>
<keyword evidence="4" id="KW-0378">Hydrolase</keyword>
<dbReference type="EMBL" id="LFYR01001330">
    <property type="protein sequence ID" value="KMZ62612.1"/>
    <property type="molecule type" value="Genomic_DNA"/>
</dbReference>
<dbReference type="PANTHER" id="PTHR46692">
    <property type="entry name" value="INOSINE-URIDINE PREFERRING NUCLEOSIDE HYDROLASE FAMILY PROTEIN"/>
    <property type="match status" value="1"/>
</dbReference>
<feature type="signal peptide" evidence="2">
    <location>
        <begin position="1"/>
        <end position="17"/>
    </location>
</feature>
<protein>
    <submittedName>
        <fullName evidence="4">Pyrimidine-specific ribonucleoside hydrolase</fullName>
    </submittedName>
</protein>
<accession>A0A0K9P327</accession>
<evidence type="ECO:0000313" key="4">
    <source>
        <dbReference type="EMBL" id="KMZ62612.1"/>
    </source>
</evidence>
<dbReference type="OrthoDB" id="5783963at2759"/>
<feature type="chain" id="PRO_5005527589" evidence="2">
    <location>
        <begin position="18"/>
        <end position="861"/>
    </location>
</feature>